<evidence type="ECO:0000313" key="3">
    <source>
        <dbReference type="Proteomes" id="UP000002574"/>
    </source>
</evidence>
<dbReference type="Pfam" id="PF11028">
    <property type="entry name" value="TMEM260-like"/>
    <property type="match status" value="1"/>
</dbReference>
<keyword evidence="1" id="KW-1133">Transmembrane helix</keyword>
<feature type="transmembrane region" description="Helical" evidence="1">
    <location>
        <begin position="93"/>
        <end position="111"/>
    </location>
</feature>
<keyword evidence="1" id="KW-0472">Membrane</keyword>
<dbReference type="PANTHER" id="PTHR16214">
    <property type="entry name" value="TRANSMEMBRANE PROTEIN 260"/>
    <property type="match status" value="1"/>
</dbReference>
<dbReference type="EMBL" id="AP011112">
    <property type="protein sequence ID" value="BAI70104.1"/>
    <property type="molecule type" value="Genomic_DNA"/>
</dbReference>
<accession>D3DJV2</accession>
<protein>
    <recommendedName>
        <fullName evidence="4">DUF2723 domain-containing protein</fullName>
    </recommendedName>
</protein>
<dbReference type="PANTHER" id="PTHR16214:SF3">
    <property type="entry name" value="TRANSMEMBRANE PROTEIN 260"/>
    <property type="match status" value="1"/>
</dbReference>
<feature type="transmembrane region" description="Helical" evidence="1">
    <location>
        <begin position="183"/>
        <end position="203"/>
    </location>
</feature>
<proteinExistence type="predicted"/>
<evidence type="ECO:0008006" key="4">
    <source>
        <dbReference type="Google" id="ProtNLM"/>
    </source>
</evidence>
<dbReference type="InterPro" id="IPR021280">
    <property type="entry name" value="TMEM260-like"/>
</dbReference>
<reference evidence="2 3" key="1">
    <citation type="journal article" date="2010" name="J. Bacteriol.">
        <title>Complete genome sequence of the thermophilic, obligately chemolithoautotrophic hydrogen-oxidizing bacterium Hydrogenobacter thermophilus TK-6.</title>
        <authorList>
            <person name="Arai H."/>
            <person name="Kanbe H."/>
            <person name="Ishii M."/>
            <person name="Igarashi Y."/>
        </authorList>
    </citation>
    <scope>NUCLEOTIDE SEQUENCE [LARGE SCALE GENOMIC DNA]</scope>
    <source>
        <strain evidence="3">DSM 6534 / IAM 12695 / TK-6</strain>
    </source>
</reference>
<dbReference type="eggNOG" id="COG1807">
    <property type="taxonomic scope" value="Bacteria"/>
</dbReference>
<dbReference type="STRING" id="608538.HTH_1657"/>
<gene>
    <name evidence="2" type="ordered locus">HTH_1657</name>
</gene>
<sequence>MIYLLLCLFAFLYTLSASKVINTGDAGEFAVGGITLGLAHPSGYPLYMEVLKAFSFLPLGSVPFRMVLVSITFSLLSLYVLYRIVYRITGEKYSALFPVALLGVSYSFWGQSVVVKFYPLNLFIISLMLYAGLKVALEGYDRKYQYLVSFLLGLTLANHHTGFMMVVPLFVLSLFYLREVLRNLPVSLLLFLLGFLANLHMLIRGNRVFAPNPVYDLESFLVVFLRKPYESASSVDVVKNSWQDIFGYYYAIKNVLTILLHNFPVYAFPLFLLGVFWSFRLSKRLGVYISAFFLTYSVFLAKLTFSAPLMSMDQWYIGAHQYFLPMLFGFSLFSGLGLYAVVSFLKNTELLKAAVPLGVSAYALFPMFERLIDQNFNDNYVAYSISKAILSSLPVGSVYLTYGDNHTFESWYFKYVARYREDVCSNDYLSPESSTLLPRGCYPLSLYKNSHVFSEFFKGNMSFFASSGRLYSVIYLKPPNPLSPFFENRFWVFSFALIPKNVEVPKKAWDKRLLKWQELEHIAMLDCASYPTDDRFSSVLCTFSLPMFAYMISAIDVPNPSGKISYDVRYMGNTFRVSINVPGDTSYPGETFFIPQGAQTRNYIELYNAVMENNKPEKFRYYQYTAEYKSRSKK</sequence>
<keyword evidence="3" id="KW-1185">Reference proteome</keyword>
<feature type="transmembrane region" description="Helical" evidence="1">
    <location>
        <begin position="285"/>
        <end position="310"/>
    </location>
</feature>
<feature type="transmembrane region" description="Helical" evidence="1">
    <location>
        <begin position="258"/>
        <end position="279"/>
    </location>
</feature>
<dbReference type="AlphaFoldDB" id="D3DJV2"/>
<dbReference type="InterPro" id="IPR052724">
    <property type="entry name" value="GT117_domain-containing"/>
</dbReference>
<dbReference type="Proteomes" id="UP000002574">
    <property type="component" value="Chromosome"/>
</dbReference>
<name>D3DJV2_HYDTT</name>
<evidence type="ECO:0000313" key="2">
    <source>
        <dbReference type="EMBL" id="BAI70104.1"/>
    </source>
</evidence>
<keyword evidence="1" id="KW-0812">Transmembrane</keyword>
<organism evidence="2 3">
    <name type="scientific">Hydrogenobacter thermophilus (strain DSM 6534 / IAM 12695 / TK-6)</name>
    <dbReference type="NCBI Taxonomy" id="608538"/>
    <lineage>
        <taxon>Bacteria</taxon>
        <taxon>Pseudomonadati</taxon>
        <taxon>Aquificota</taxon>
        <taxon>Aquificia</taxon>
        <taxon>Aquificales</taxon>
        <taxon>Aquificaceae</taxon>
        <taxon>Hydrogenobacter</taxon>
    </lineage>
</organism>
<feature type="transmembrane region" description="Helical" evidence="1">
    <location>
        <begin position="149"/>
        <end position="177"/>
    </location>
</feature>
<feature type="transmembrane region" description="Helical" evidence="1">
    <location>
        <begin position="322"/>
        <end position="344"/>
    </location>
</feature>
<dbReference type="KEGG" id="hth:HTH_1657"/>
<feature type="transmembrane region" description="Helical" evidence="1">
    <location>
        <begin position="62"/>
        <end position="81"/>
    </location>
</feature>
<evidence type="ECO:0000256" key="1">
    <source>
        <dbReference type="SAM" id="Phobius"/>
    </source>
</evidence>